<dbReference type="GO" id="GO:0090364">
    <property type="term" value="P:regulation of proteasome assembly"/>
    <property type="evidence" value="ECO:0007669"/>
    <property type="project" value="InterPro"/>
</dbReference>
<protein>
    <recommendedName>
        <fullName evidence="4">Ubiquitin-like domain-containing protein</fullName>
    </recommendedName>
</protein>
<evidence type="ECO:0000313" key="3">
    <source>
        <dbReference type="Proteomes" id="UP000218209"/>
    </source>
</evidence>
<dbReference type="PANTHER" id="PTHR48493:SF1">
    <property type="entry name" value="UBIQUITIN-LIKE DOMAIN-CONTAINING CTD PHOSPHATASE 1"/>
    <property type="match status" value="1"/>
</dbReference>
<dbReference type="AlphaFoldDB" id="A0A1X6P1K2"/>
<keyword evidence="3" id="KW-1185">Reference proteome</keyword>
<feature type="region of interest" description="Disordered" evidence="1">
    <location>
        <begin position="1"/>
        <end position="22"/>
    </location>
</feature>
<gene>
    <name evidence="2" type="ORF">BU14_0285s0001</name>
</gene>
<dbReference type="EMBL" id="KV918943">
    <property type="protein sequence ID" value="OSX74513.1"/>
    <property type="molecule type" value="Genomic_DNA"/>
</dbReference>
<organism evidence="2 3">
    <name type="scientific">Porphyra umbilicalis</name>
    <name type="common">Purple laver</name>
    <name type="synonym">Red alga</name>
    <dbReference type="NCBI Taxonomy" id="2786"/>
    <lineage>
        <taxon>Eukaryota</taxon>
        <taxon>Rhodophyta</taxon>
        <taxon>Bangiophyceae</taxon>
        <taxon>Bangiales</taxon>
        <taxon>Bangiaceae</taxon>
        <taxon>Porphyra</taxon>
    </lineage>
</organism>
<dbReference type="InterPro" id="IPR029071">
    <property type="entry name" value="Ubiquitin-like_domsf"/>
</dbReference>
<name>A0A1X6P1K2_PORUM</name>
<dbReference type="Proteomes" id="UP000218209">
    <property type="component" value="Unassembled WGS sequence"/>
</dbReference>
<evidence type="ECO:0000313" key="2">
    <source>
        <dbReference type="EMBL" id="OSX74513.1"/>
    </source>
</evidence>
<proteinExistence type="predicted"/>
<evidence type="ECO:0000256" key="1">
    <source>
        <dbReference type="SAM" id="MobiDB-lite"/>
    </source>
</evidence>
<accession>A0A1X6P1K2</accession>
<dbReference type="SUPFAM" id="SSF54236">
    <property type="entry name" value="Ubiquitin-like"/>
    <property type="match status" value="1"/>
</dbReference>
<sequence length="170" mass="17582">MVDVAPVVATTPSPADAATGAVGDGSDGGELVVLVKWNKTTYPVELPRSSPLSALTNLLWELTEVRPERQKLLGLTRTPGGSGPDVPLAAVITKPEQKVMMMGSREADIAAINTKAAAVAAANEVQDDFDIDYGAFGAAAPAGSAGTGVDGQPYRGMRIHNVASVEEKLR</sequence>
<evidence type="ECO:0008006" key="4">
    <source>
        <dbReference type="Google" id="ProtNLM"/>
    </source>
</evidence>
<dbReference type="InterPro" id="IPR051658">
    <property type="entry name" value="UBLCP1"/>
</dbReference>
<dbReference type="PANTHER" id="PTHR48493">
    <property type="entry name" value="UBIQUITIN-LIKE DOMAIN-CONTAINING CTD PHOSPHATASE 1"/>
    <property type="match status" value="1"/>
</dbReference>
<dbReference type="Gene3D" id="3.10.20.90">
    <property type="entry name" value="Phosphatidylinositol 3-kinase Catalytic Subunit, Chain A, domain 1"/>
    <property type="match status" value="1"/>
</dbReference>
<feature type="non-terminal residue" evidence="2">
    <location>
        <position position="170"/>
    </location>
</feature>
<reference evidence="2 3" key="1">
    <citation type="submission" date="2017-03" db="EMBL/GenBank/DDBJ databases">
        <title>WGS assembly of Porphyra umbilicalis.</title>
        <authorList>
            <person name="Brawley S.H."/>
            <person name="Blouin N.A."/>
            <person name="Ficko-Blean E."/>
            <person name="Wheeler G.L."/>
            <person name="Lohr M."/>
            <person name="Goodson H.V."/>
            <person name="Jenkins J.W."/>
            <person name="Blaby-Haas C.E."/>
            <person name="Helliwell K.E."/>
            <person name="Chan C."/>
            <person name="Marriage T."/>
            <person name="Bhattacharya D."/>
            <person name="Klein A.S."/>
            <person name="Badis Y."/>
            <person name="Brodie J."/>
            <person name="Cao Y."/>
            <person name="Collen J."/>
            <person name="Dittami S.M."/>
            <person name="Gachon C.M."/>
            <person name="Green B.R."/>
            <person name="Karpowicz S."/>
            <person name="Kim J.W."/>
            <person name="Kudahl U."/>
            <person name="Lin S."/>
            <person name="Michel G."/>
            <person name="Mittag M."/>
            <person name="Olson B.J."/>
            <person name="Pangilinan J."/>
            <person name="Peng Y."/>
            <person name="Qiu H."/>
            <person name="Shu S."/>
            <person name="Singer J.T."/>
            <person name="Smith A.G."/>
            <person name="Sprecher B.N."/>
            <person name="Wagner V."/>
            <person name="Wang W."/>
            <person name="Wang Z.-Y."/>
            <person name="Yan J."/>
            <person name="Yarish C."/>
            <person name="Zoeuner-Riek S."/>
            <person name="Zhuang Y."/>
            <person name="Zou Y."/>
            <person name="Lindquist E.A."/>
            <person name="Grimwood J."/>
            <person name="Barry K."/>
            <person name="Rokhsar D.S."/>
            <person name="Schmutz J."/>
            <person name="Stiller J.W."/>
            <person name="Grossman A.R."/>
            <person name="Prochnik S.E."/>
        </authorList>
    </citation>
    <scope>NUCLEOTIDE SEQUENCE [LARGE SCALE GENOMIC DNA]</scope>
    <source>
        <strain evidence="2">4086291</strain>
    </source>
</reference>
<dbReference type="OrthoDB" id="1711508at2759"/>